<evidence type="ECO:0000313" key="1">
    <source>
        <dbReference type="EMBL" id="VFQ86598.1"/>
    </source>
</evidence>
<reference evidence="1 2" key="1">
    <citation type="submission" date="2018-04" db="EMBL/GenBank/DDBJ databases">
        <authorList>
            <person name="Vogel A."/>
        </authorList>
    </citation>
    <scope>NUCLEOTIDE SEQUENCE [LARGE SCALE GENOMIC DNA]</scope>
</reference>
<dbReference type="Proteomes" id="UP000595140">
    <property type="component" value="Unassembled WGS sequence"/>
</dbReference>
<accession>A0A484MES6</accession>
<dbReference type="EMBL" id="OOIL02003256">
    <property type="protein sequence ID" value="VFQ86598.1"/>
    <property type="molecule type" value="Genomic_DNA"/>
</dbReference>
<evidence type="ECO:0000313" key="2">
    <source>
        <dbReference type="Proteomes" id="UP000595140"/>
    </source>
</evidence>
<proteinExistence type="predicted"/>
<gene>
    <name evidence="1" type="ORF">CCAM_LOCUS28374</name>
</gene>
<sequence>MNILNQEVLGPLGMAQNPKIVCRTWRFSRASAQALPVHGTEVESPVQKQSHDQLISLKYVVSLVWASWFEKTKMMVHSFGTYQTFVARV</sequence>
<protein>
    <submittedName>
        <fullName evidence="1">Uncharacterized protein</fullName>
    </submittedName>
</protein>
<name>A0A484MES6_9ASTE</name>
<keyword evidence="2" id="KW-1185">Reference proteome</keyword>
<dbReference type="AlphaFoldDB" id="A0A484MES6"/>
<organism evidence="1 2">
    <name type="scientific">Cuscuta campestris</name>
    <dbReference type="NCBI Taxonomy" id="132261"/>
    <lineage>
        <taxon>Eukaryota</taxon>
        <taxon>Viridiplantae</taxon>
        <taxon>Streptophyta</taxon>
        <taxon>Embryophyta</taxon>
        <taxon>Tracheophyta</taxon>
        <taxon>Spermatophyta</taxon>
        <taxon>Magnoliopsida</taxon>
        <taxon>eudicotyledons</taxon>
        <taxon>Gunneridae</taxon>
        <taxon>Pentapetalae</taxon>
        <taxon>asterids</taxon>
        <taxon>lamiids</taxon>
        <taxon>Solanales</taxon>
        <taxon>Convolvulaceae</taxon>
        <taxon>Cuscuteae</taxon>
        <taxon>Cuscuta</taxon>
        <taxon>Cuscuta subgen. Grammica</taxon>
        <taxon>Cuscuta sect. Cleistogrammica</taxon>
    </lineage>
</organism>